<name>A0A0A8Y4V1_ARUDO</name>
<accession>A0A0A8Y4V1</accession>
<reference evidence="1" key="2">
    <citation type="journal article" date="2015" name="Data Brief">
        <title>Shoot transcriptome of the giant reed, Arundo donax.</title>
        <authorList>
            <person name="Barrero R.A."/>
            <person name="Guerrero F.D."/>
            <person name="Moolhuijzen P."/>
            <person name="Goolsby J.A."/>
            <person name="Tidwell J."/>
            <person name="Bellgard S.E."/>
            <person name="Bellgard M.I."/>
        </authorList>
    </citation>
    <scope>NUCLEOTIDE SEQUENCE</scope>
    <source>
        <tissue evidence="1">Shoot tissue taken approximately 20 cm above the soil surface</tissue>
    </source>
</reference>
<protein>
    <submittedName>
        <fullName evidence="1">Uncharacterized protein</fullName>
    </submittedName>
</protein>
<proteinExistence type="predicted"/>
<organism evidence="1">
    <name type="scientific">Arundo donax</name>
    <name type="common">Giant reed</name>
    <name type="synonym">Donax arundinaceus</name>
    <dbReference type="NCBI Taxonomy" id="35708"/>
    <lineage>
        <taxon>Eukaryota</taxon>
        <taxon>Viridiplantae</taxon>
        <taxon>Streptophyta</taxon>
        <taxon>Embryophyta</taxon>
        <taxon>Tracheophyta</taxon>
        <taxon>Spermatophyta</taxon>
        <taxon>Magnoliopsida</taxon>
        <taxon>Liliopsida</taxon>
        <taxon>Poales</taxon>
        <taxon>Poaceae</taxon>
        <taxon>PACMAD clade</taxon>
        <taxon>Arundinoideae</taxon>
        <taxon>Arundineae</taxon>
        <taxon>Arundo</taxon>
    </lineage>
</organism>
<sequence>MPVSLLKALCIIISRIYTSPKNAHTLNRCRQSFY</sequence>
<evidence type="ECO:0000313" key="1">
    <source>
        <dbReference type="EMBL" id="JAD20984.1"/>
    </source>
</evidence>
<reference evidence="1" key="1">
    <citation type="submission" date="2014-09" db="EMBL/GenBank/DDBJ databases">
        <authorList>
            <person name="Magalhaes I.L.F."/>
            <person name="Oliveira U."/>
            <person name="Santos F.R."/>
            <person name="Vidigal T.H.D.A."/>
            <person name="Brescovit A.D."/>
            <person name="Santos A.J."/>
        </authorList>
    </citation>
    <scope>NUCLEOTIDE SEQUENCE</scope>
    <source>
        <tissue evidence="1">Shoot tissue taken approximately 20 cm above the soil surface</tissue>
    </source>
</reference>
<dbReference type="EMBL" id="GBRH01276911">
    <property type="protein sequence ID" value="JAD20984.1"/>
    <property type="molecule type" value="Transcribed_RNA"/>
</dbReference>
<dbReference type="AlphaFoldDB" id="A0A0A8Y4V1"/>